<dbReference type="SMART" id="SM00557">
    <property type="entry name" value="IG_FLMN"/>
    <property type="match status" value="2"/>
</dbReference>
<dbReference type="Gene3D" id="2.60.40.10">
    <property type="entry name" value="Immunoglobulins"/>
    <property type="match status" value="4"/>
</dbReference>
<dbReference type="InterPro" id="IPR015915">
    <property type="entry name" value="Kelch-typ_b-propeller"/>
</dbReference>
<dbReference type="EMBL" id="LGRX02000744">
    <property type="protein sequence ID" value="KAK3287761.1"/>
    <property type="molecule type" value="Genomic_DNA"/>
</dbReference>
<evidence type="ECO:0000313" key="9">
    <source>
        <dbReference type="EMBL" id="KAK3287761.1"/>
    </source>
</evidence>
<dbReference type="InterPro" id="IPR017868">
    <property type="entry name" value="Filamin/ABP280_repeat-like"/>
</dbReference>
<dbReference type="InterPro" id="IPR000922">
    <property type="entry name" value="Lectin_gal-bd_dom"/>
</dbReference>
<dbReference type="InterPro" id="IPR014756">
    <property type="entry name" value="Ig_E-set"/>
</dbReference>
<dbReference type="SUPFAM" id="SSF49899">
    <property type="entry name" value="Concanavalin A-like lectins/glucanases"/>
    <property type="match status" value="7"/>
</dbReference>
<dbReference type="InterPro" id="IPR043159">
    <property type="entry name" value="Lectin_gal-bd_sf"/>
</dbReference>
<dbReference type="SMART" id="SM00560">
    <property type="entry name" value="LamGL"/>
    <property type="match status" value="1"/>
</dbReference>
<dbReference type="Pfam" id="PF00630">
    <property type="entry name" value="Filamin"/>
    <property type="match status" value="2"/>
</dbReference>
<dbReference type="Pfam" id="PF07691">
    <property type="entry name" value="PA14"/>
    <property type="match status" value="1"/>
</dbReference>
<dbReference type="InterPro" id="IPR018765">
    <property type="entry name" value="DUF2341"/>
</dbReference>
<dbReference type="Pfam" id="PF10102">
    <property type="entry name" value="DUF2341"/>
    <property type="match status" value="1"/>
</dbReference>
<evidence type="ECO:0000313" key="10">
    <source>
        <dbReference type="Proteomes" id="UP001190700"/>
    </source>
</evidence>
<evidence type="ECO:0000256" key="4">
    <source>
        <dbReference type="ARBA" id="ARBA00023157"/>
    </source>
</evidence>
<dbReference type="InterPro" id="IPR011658">
    <property type="entry name" value="PA14_dom"/>
</dbReference>
<evidence type="ECO:0000256" key="1">
    <source>
        <dbReference type="ARBA" id="ARBA00022441"/>
    </source>
</evidence>
<dbReference type="InterPro" id="IPR006558">
    <property type="entry name" value="LamG-like"/>
</dbReference>
<evidence type="ECO:0008006" key="11">
    <source>
        <dbReference type="Google" id="ProtNLM"/>
    </source>
</evidence>
<dbReference type="InterPro" id="IPR013320">
    <property type="entry name" value="ConA-like_dom_sf"/>
</dbReference>
<feature type="repeat" description="Filamin" evidence="5">
    <location>
        <begin position="4142"/>
        <end position="4244"/>
    </location>
</feature>
<dbReference type="SUPFAM" id="SSF81296">
    <property type="entry name" value="E set domains"/>
    <property type="match status" value="3"/>
</dbReference>
<gene>
    <name evidence="9" type="ORF">CYMTET_4743</name>
</gene>
<dbReference type="InterPro" id="IPR001298">
    <property type="entry name" value="Filamin/ABP280_rpt"/>
</dbReference>
<dbReference type="Gene3D" id="2.60.120.740">
    <property type="match status" value="2"/>
</dbReference>
<feature type="domain" description="PA14" evidence="8">
    <location>
        <begin position="2993"/>
        <end position="3174"/>
    </location>
</feature>
<evidence type="ECO:0000259" key="7">
    <source>
        <dbReference type="PROSITE" id="PS50228"/>
    </source>
</evidence>
<evidence type="ECO:0000259" key="8">
    <source>
        <dbReference type="PROSITE" id="PS51820"/>
    </source>
</evidence>
<keyword evidence="2 6" id="KW-0732">Signal</keyword>
<name>A0AAE0LJL1_9CHLO</name>
<dbReference type="InterPro" id="IPR037524">
    <property type="entry name" value="PA14/GLEYA"/>
</dbReference>
<dbReference type="SUPFAM" id="SSF56988">
    <property type="entry name" value="Anthrax protective antigen"/>
    <property type="match status" value="1"/>
</dbReference>
<feature type="signal peptide" evidence="6">
    <location>
        <begin position="1"/>
        <end position="28"/>
    </location>
</feature>
<sequence>MGGLREYHGPGLLLVGLCLVVLPSVVEGSHFRYGTISWRPVNYQENIVEFSFEVAYRRNFEWGKFFREQWAAGPTDNPQWVDGGSCFTQSSCLYRDTEPQPPHDYYQFFDDPATDYTFNGLGGWYIKLAVGRSYYLIDGDDEFNVNGKLCNSPYDTGDFPTCGPDDIAGVTLKPNYNMDSECAALSEPDRASGKILSEWRKDFVEFENSPCDLYIPYDGSIPYDNSAVDEVPCEEDDNVDPDYCSPWSQTYGFFFGDGEYTDIVLTIKEVEREMTVDGNYILATSEFQHQYSSNKKATIRPWKAFFTGGNRISLTENGLQNNGQGRFRVEITVNIQEYNHSPIATSFPVLPVPYAGRGEISAYGMMASFRISAYDPDIDPEAYDETSLKTVHNQDPYFFIGNRQQHGYLLSNQVPDLKYPSKWYESAYEEARMKCYNISCVDPNTGVAPAYPSGCGFCPEGGSQPICSTTTYTNDNNTEVTLELEFSCDAYPVWNNAQHLAHAPPRMVMDPTTGVVLWEVGINPYENDTMPYLYDWDRDGDNVIEPLGGTTPDLQPVRPGFYNLVVDIRSESGDPDCIEWYREDQCINSPGCMENDIRGDCALEAPDAPQIAYVSVPLDFLLYLYPPAFWCSKANPTCANDKPGITTFRDHGFYGHAFVEGEGDALPKLELEDGTLVKRVVEWKYDAPGTGVCTICGGGENTKEELYNYTVCTTDDWCGQPYNDTISEVPVGLYCKQNTLPVWIDEDLHPGATPVNTAARGAHDTATEAPIVNDLAVFYGKRAKEITFNLVAHDFDDCVELSIWTSGIFKGANFFYLDSNGMPTNQTVCEWEESSKPQGHSEKCPWDMILENATRIGEQVDLGPNDGRTIRRIFRWPVGLKEITDPATGETEMVEYEQWEDPRPPNVIVCFFPFDRYMVGVFRCINIILTVDKELYWRDQRPDLLTMTGFTGTTPAHETTFYVAPHNLFELVMTAKQDTGYQPLGIHMTEGQVPRGATWEYNNTDVMLRDPATRTLSWIPEEGQQCEYRFCFMANNTRQDPALISYAVRFDILLSRDERCYTLIVLDQTLDFDGGTYVDAPASLPLLTAECGMSVGLWFLPEGTITMPLLTMGYTLAGETQKNVVHQLSWDPVTAAVFNDGVTSQDLKQFYRLVYTHGDGNANTTIMTDADFCVTEWHFAMFTLAPDGALTLYLDGIEATHFAPDTRDFHVVEVETGTMPTSADGKVKIIGSILGSKPGATPFFHLGAYGASPYDGKITDVRVYSRALSMKEVGEKMFKVLIPEEEIGLEAYYKFNEGSQKTRCSTCGHVVADGSYNKYRMITASYPSDGECPVDGDTDCDGVADSPTEPYPNEMDAKTLYSTGGYVLLDYSGNNFHAMSCDPATDAQCASGNLHHEFLAAPTSATCPKEFDVDVVHVDGGEMITVTGVSFARSVWLKCSFSMSYGKGPKVVRAEYINENTVVCQNPGSPDVTVSMLEITNGNYYSSQRIPMYIMERGVRFLSSGGAIVVDGICHTDDSTQAQLFDDTSEFSIGGWVYPQSVNNAPQSGAVFTLTGSDAGTLEVSYDGSMFVLAEIPSGGTKSELGRSGEAPAQGRGEGAGWHYVMLTADEEYNMTLYVDGDAFPMTTKAQVMFDGSCAFKVGAVGQGNALMSVVEEISVWSMHLEQCHATQLMWGNFTRRELCPEGDSITTAWNEGLVSYLKLNGPKSVSESNIAVDTSGNEMHGVLEPDAHFEFTTVPFLAPSFNRPRPRLGPPTSITTSGPNGKLVENYTLPRAFNDYYAYVVFHGEGDGRDRVFSEPPCMPPACPEYGTETTHAMLTVDGFEEATIVGYGFAESKWLQCEFNGEVVSATYKSEDEVSCPIAAVPQPGMYSLSVSNMYRWEEECEVEYRKREWPAVYEWPQMRLQNYAPELEMKESAMFFDGADDYIFSGNVSQMIGEEYAGVTFGAWFWPMDDSSDKEQPIMCFTSACKPPPPPPCPPAPSPPPVCLVYKDQRVYISSELASDTYNDLFYNMSASHPASVGEWHYAEVIVQGRETDPFIVSDGENVTGNIPTYIATMTVDTVPVTGEGGDIRIPLQVEHLASGGFFVGGIGCDDFENNPFYPMRHLLQEYSNESFHFHGLIDEVRVYRGAVRTDWFARLPEDGVTPVAHYRMSDDSGMSQDLYQYRRVGPFVADFSGNNFHAQAYEYGADAANTTYAITPDYVYVESPMEASRTDSVDMSDIMLQGEMQVTVTGYGVAKSQWLFCSFGTGEVSMAKEVSFGAYAVTNATYVDKNTVTCMTPPVAMPTLGYVQMANPKGAGRDMYTYRDTALVFGGDQMTEMEVVGGTANRGEVVDMECPAGMRMDKVLFASYGRPLNRCNAHEVTNCDLTKSIIPCDYMLYEINDKCHSDAGKPPYWSIDVLEKHCLGKASCSVPASDAVWGDPCPGEGKWLEVAMRCSDRFSSKDYITVPELLPEIAEGDFTFSTWIFPHDKKGVQSVLSIGGAPGQDMLNRHLLQWEGDDGMNTGRFYYYDDCIQDVLMKYADGRDIIVATQQWYYLTFTMSASGTGQLMLNGIPAASWTTSCRPDLAGSFIIGMDLDDESMPKEFFAGLLDETVIYSYAISSAQAAKSMCWTEPDTLGLLAHYQYNMDMGSLTKSETGKLHGHLAATTDTRWDLENATFTPGDVVHPQMVFMGVPWFPTYTFAAEVTPGASLTGPLMGSTEVTLKGLNFATRTARAFYMGEEIPYAEVDDQTMTAVIPNLKEPQECTEGGTFALHVVNALDPTDSEVCHVGAGTVTEDVSYSQQLDMKDLSDGLICYFPLNGDANDYSGDARHGTSHGAMLTTNRNGYPNQAYAFGKEDSIDISECINGLTVAMWIYYDDLPMADIFYKNVPLEAYEPETGCQVSTNASLNNAWLHVVGVVDDDMVTTLYVNGEPSDNTKYFEQILSILSGKDIGGDGFHGAMDEVWIWDRELCASEITALYTTQEFALEFGYGNEVEVPLATPAQGSLGLLAAFFGAGREHYEVMTVLDQEWEMAAPQSGYSTDEWSLELTGYIYAPYSQEYNFYIAGDDSFRLWINRGEPTIGDTPAWGSIATSFASGEGTNWVYSPEVDGVKGPIPEESWVNVINSPCRAAYCGYREVMGNIELNEGWYEIYMSYTDKKDDAAVSLKWQTTDGDIPKQLIPKEYLRSGAGPFTVEAWVWPYQVDGRHTVVGRDVHGFNGLGLGIEDGGLSASIYTGCKCQKAVPGSLLNDTAAAETLAVKCNEYRELTSWKSKVVAGAWQHIQASYTGTQWMLYVDGLLTDVTTYPDSIFMPETTSPFRLGRENLEQKVTGSPNEVRQYFGLLHSMAFWTVGDHVPSIICPSSGPEASLVLYLKMDEGAGLKLYDFSGKDPWDQMFMHGMIVPARAPLPLWVNGTCGTWGTHLANTQIAGTALHSAVAGKCAVFTLTSYDRCGHKRLSGGDNYTVHVVGPLHLHTEVVEYHMGMGIVDNNAGAYSVTFNRTIAGYYLIKVYLDGVEAPHLEAKTYIHPYISDPSMTYLFNADGDRSYLDELEFNMAGVPVTFNLQTVDTYGNLRTVGGIEDMSLTFEGPYTVNSTWMDNMDGTYTFMYTVHVPGPYKMLVRMYGNPICRYGGKTCLAGSQGAYDSCTLANVFDPPEYIAPCTFCINVMDGSSLSTSEASVYASFPDSDALDLVASFTAYAFFRKMDALPSSMEKEYILSKQSEFSGKGYWLALVPNAALDGFDLEGGVYVGAENFRVVRGALPTVTEWVHVTMQYTGLELMIHVDAEELDRKAFLDEAPKFARPNQQPLRVGKGFNGLIDNVVLMEGIRPLEQFVPDSFCPLGMNPMTGPVPQPGLLGYYRFNENSGWATKDSSAMGNDGVVGLVCDIAPEGKTARLSCPENYTISEILYANFGDNDGGCGHYEAGECMAENSMEVVSNQCLGMQSCAVRSNKDQFSPGCKSSTKSLAINAVCTGSFRSWSAETAPSLVGVTTVDPEKDFICPFDYLDSGLYPDWLVEDLREVEMMGAQCSISDANVDIMTAEAGRMMVWGLHARDGCGYKSLHGRNKFAGDMGYPAFFDLSMDHTCPELPMSRTHSERIDFAAGSTNGTYCGHYNDVYVMFYNMTTTGKTEFALFMDNEPLMEAGGLTVVPAAISPLATTATGAGLVTGEAGIEQMFVVTARDFLGNLRAQFGDEGELAVTTDGPADTRINMLLGQVPGEYNFYITYPVAGEYKVMVTVGGASISETTANVDPMQVRPITALNQQYPAGRYEFSAVPYQENVYFFGGSTAGKVYLDEMIKFDTKYDAKKLPANSHLGGFKYRRLVQVTNMPMTEYNIELSLNTKEMIEMGRLKPDCSDMRFLEKETGRALPMWVEPHSAPAGCGLKNTTVWIKVPGGMEEFYMYYCNKAAMSVSNPHTVFSVFEDFEMDGELLGGDNGWMLDGASGEECISNGYHANASFGDSSSFYTSDVTAVHGKRSLKMDTVHAGGGTIIKDIPTMNKFTMKAYIYDSMCSGSHWISPDFESCSDLGNSKSLLPHFTTGMGIYTGAASDVYSVTYPWHSSPAERSIGWHSFTFRDDDTRLRLMVDEEIDLPLRSENISTDINKLFLLSQLLPDQMVGSSVYWDAILVSEYDPEVYAESLEEEPVTLDQDYDWSVVETSAPPPKRQSHSAVVYGDAMYVFGGERSAYEYSDLWKFTFLTAAWEFQATYNSSAMLPRHDHSAVVYEDKMYVYGGRSPMPRGDMWVYSFTNMTWTKAEVVEGMAPRFGHTAAVSGGVMYVYGGYASEEKGKGMLTEEVWAYTFATAVWTSVGPRHDNFKNSWTESATNAMWHPQPVPPPRFAHASVMTGSKPALYVIGGAGGPFMMEEFPELWKFDLERLQWFYMGSDPLLGRYDSSAVLFGEDKFALVYGGHAEGKFLDDAFIIFLGETGL</sequence>
<feature type="domain" description="SUEL-type lectin" evidence="7">
    <location>
        <begin position="2332"/>
        <end position="2443"/>
    </location>
</feature>
<evidence type="ECO:0000256" key="2">
    <source>
        <dbReference type="ARBA" id="ARBA00022729"/>
    </source>
</evidence>
<dbReference type="Pfam" id="PF02140">
    <property type="entry name" value="SUEL_Lectin"/>
    <property type="match status" value="2"/>
</dbReference>
<keyword evidence="10" id="KW-1185">Reference proteome</keyword>
<accession>A0AAE0LJL1</accession>
<dbReference type="Gene3D" id="2.60.120.200">
    <property type="match status" value="7"/>
</dbReference>
<dbReference type="PROSITE" id="PS51820">
    <property type="entry name" value="PA14"/>
    <property type="match status" value="1"/>
</dbReference>
<dbReference type="Proteomes" id="UP001190700">
    <property type="component" value="Unassembled WGS sequence"/>
</dbReference>
<dbReference type="PANTHER" id="PTHR46093:SF18">
    <property type="entry name" value="FIBRONECTIN TYPE-III DOMAIN-CONTAINING PROTEIN"/>
    <property type="match status" value="1"/>
</dbReference>
<feature type="chain" id="PRO_5041908961" description="LamG-like jellyroll fold domain-containing protein" evidence="6">
    <location>
        <begin position="29"/>
        <end position="4923"/>
    </location>
</feature>
<dbReference type="CDD" id="cd22842">
    <property type="entry name" value="Gal_Rha_Lectin_BGal"/>
    <property type="match status" value="2"/>
</dbReference>
<organism evidence="9 10">
    <name type="scientific">Cymbomonas tetramitiformis</name>
    <dbReference type="NCBI Taxonomy" id="36881"/>
    <lineage>
        <taxon>Eukaryota</taxon>
        <taxon>Viridiplantae</taxon>
        <taxon>Chlorophyta</taxon>
        <taxon>Pyramimonadophyceae</taxon>
        <taxon>Pyramimonadales</taxon>
        <taxon>Pyramimonadaceae</taxon>
        <taxon>Cymbomonas</taxon>
    </lineage>
</organism>
<protein>
    <recommendedName>
        <fullName evidence="11">LamG-like jellyroll fold domain-containing protein</fullName>
    </recommendedName>
</protein>
<proteinExistence type="predicted"/>
<evidence type="ECO:0000256" key="6">
    <source>
        <dbReference type="SAM" id="SignalP"/>
    </source>
</evidence>
<dbReference type="InterPro" id="IPR013783">
    <property type="entry name" value="Ig-like_fold"/>
</dbReference>
<comment type="caution">
    <text evidence="9">The sequence shown here is derived from an EMBL/GenBank/DDBJ whole genome shotgun (WGS) entry which is preliminary data.</text>
</comment>
<dbReference type="Pfam" id="PF24681">
    <property type="entry name" value="Kelch_KLHDC2_KLHL20_DRC7"/>
    <property type="match status" value="1"/>
</dbReference>
<keyword evidence="3" id="KW-0677">Repeat</keyword>
<dbReference type="PROSITE" id="PS50228">
    <property type="entry name" value="SUEL_LECTIN"/>
    <property type="match status" value="2"/>
</dbReference>
<dbReference type="PANTHER" id="PTHR46093">
    <property type="entry name" value="ACYL-COA-BINDING DOMAIN-CONTAINING PROTEIN 5"/>
    <property type="match status" value="1"/>
</dbReference>
<dbReference type="Gene3D" id="3.90.182.10">
    <property type="entry name" value="Toxin - Anthrax Protective Antigen,domain 1"/>
    <property type="match status" value="1"/>
</dbReference>
<dbReference type="GO" id="GO:0030246">
    <property type="term" value="F:carbohydrate binding"/>
    <property type="evidence" value="ECO:0007669"/>
    <property type="project" value="InterPro"/>
</dbReference>
<keyword evidence="1" id="KW-0880">Kelch repeat</keyword>
<dbReference type="PROSITE" id="PS50194">
    <property type="entry name" value="FILAMIN_REPEAT"/>
    <property type="match status" value="3"/>
</dbReference>
<reference evidence="9 10" key="1">
    <citation type="journal article" date="2015" name="Genome Biol. Evol.">
        <title>Comparative Genomics of a Bacterivorous Green Alga Reveals Evolutionary Causalities and Consequences of Phago-Mixotrophic Mode of Nutrition.</title>
        <authorList>
            <person name="Burns J.A."/>
            <person name="Paasch A."/>
            <person name="Narechania A."/>
            <person name="Kim E."/>
        </authorList>
    </citation>
    <scope>NUCLEOTIDE SEQUENCE [LARGE SCALE GENOMIC DNA]</scope>
    <source>
        <strain evidence="9 10">PLY_AMNH</strain>
    </source>
</reference>
<dbReference type="Pfam" id="PF13385">
    <property type="entry name" value="Laminin_G_3"/>
    <property type="match status" value="4"/>
</dbReference>
<feature type="repeat" description="Filamin" evidence="5">
    <location>
        <begin position="3518"/>
        <end position="3617"/>
    </location>
</feature>
<dbReference type="SUPFAM" id="SSF117281">
    <property type="entry name" value="Kelch motif"/>
    <property type="match status" value="1"/>
</dbReference>
<feature type="repeat" description="Filamin" evidence="5">
    <location>
        <begin position="3408"/>
        <end position="3516"/>
    </location>
</feature>
<dbReference type="Gene3D" id="2.120.10.80">
    <property type="entry name" value="Kelch-type beta propeller"/>
    <property type="match status" value="2"/>
</dbReference>
<keyword evidence="4" id="KW-1015">Disulfide bond</keyword>
<evidence type="ECO:0000256" key="3">
    <source>
        <dbReference type="ARBA" id="ARBA00022737"/>
    </source>
</evidence>
<evidence type="ECO:0000256" key="5">
    <source>
        <dbReference type="PROSITE-ProRule" id="PRU00087"/>
    </source>
</evidence>
<feature type="domain" description="SUEL-type lectin" evidence="7">
    <location>
        <begin position="3879"/>
        <end position="3964"/>
    </location>
</feature>